<name>A0A8B9TIH8_ANAPL</name>
<dbReference type="PANTHER" id="PTHR11952">
    <property type="entry name" value="UDP- GLUCOSE PYROPHOSPHORYLASE"/>
    <property type="match status" value="1"/>
</dbReference>
<feature type="compositionally biased region" description="Basic residues" evidence="3">
    <location>
        <begin position="319"/>
        <end position="329"/>
    </location>
</feature>
<keyword evidence="1" id="KW-0808">Transferase</keyword>
<evidence type="ECO:0000256" key="2">
    <source>
        <dbReference type="ARBA" id="ARBA00022695"/>
    </source>
</evidence>
<dbReference type="Gene3D" id="3.90.550.10">
    <property type="entry name" value="Spore Coat Polysaccharide Biosynthesis Protein SpsA, Chain A"/>
    <property type="match status" value="1"/>
</dbReference>
<protein>
    <submittedName>
        <fullName evidence="4">UDP-N-acetylglucosamine pyrophosphorylase 1</fullName>
    </submittedName>
</protein>
<dbReference type="Ensembl" id="ENSAPLT00020022853.1">
    <property type="protein sequence ID" value="ENSAPLP00020021167.1"/>
    <property type="gene ID" value="ENSAPLG00020014841.1"/>
</dbReference>
<dbReference type="InterPro" id="IPR029044">
    <property type="entry name" value="Nucleotide-diphossugar_trans"/>
</dbReference>
<dbReference type="GO" id="GO:0006048">
    <property type="term" value="P:UDP-N-acetylglucosamine biosynthetic process"/>
    <property type="evidence" value="ECO:0007669"/>
    <property type="project" value="TreeGrafter"/>
</dbReference>
<feature type="compositionally biased region" description="Basic residues" evidence="3">
    <location>
        <begin position="356"/>
        <end position="366"/>
    </location>
</feature>
<dbReference type="InterPro" id="IPR039741">
    <property type="entry name" value="UDP-sugar_pyrophosphorylase"/>
</dbReference>
<evidence type="ECO:0000256" key="1">
    <source>
        <dbReference type="ARBA" id="ARBA00022679"/>
    </source>
</evidence>
<dbReference type="Proteomes" id="UP000694400">
    <property type="component" value="Chromosome 8"/>
</dbReference>
<dbReference type="Pfam" id="PF01704">
    <property type="entry name" value="UDPGP"/>
    <property type="match status" value="1"/>
</dbReference>
<evidence type="ECO:0000256" key="3">
    <source>
        <dbReference type="SAM" id="MobiDB-lite"/>
    </source>
</evidence>
<sequence length="474" mass="50782">MEAEEEGALLAARLAAGGQGHVLRFWPQLGSAERRELAAELRGMDVAEINRFFRRARGGGGAAEGAPDGRMEPVPRDVLGSASRDRGLLPGWESRGRSRGGTGGGGTRGGGLGAGPHACPRVPAGLAEIAGGRVCALLLAGGQGTRLGVPYPKGMCDVGLPSRKSLFHLQAQRLRRLQQLAEERHGEPCCIPWYIMTSGRTMESTQEFFQKHRYFGLKKENVVFFQQGMLPALGFDGKILLEEKGKISMAPDGNGGLYRALGAHGIVADMERRGVHSVHVYCVDNILVKVADPCVHWVLLGEGSRLRCQGGGEDQPHGAGRRGVPRGRRLPGGGVQRDLPGHRAEAGRGRAAALQRRQHRQPLLHHRLPEGRGQHLRAAAAAPRGREEDPARGHGDGAAGPAREAQRHQDGEVCLRHLPVLQEVRGVRGAARGRVLSPEERGQPERQGQPHHGPARPHVPAPPLGPQRGGTLRG</sequence>
<feature type="compositionally biased region" description="Gly residues" evidence="3">
    <location>
        <begin position="99"/>
        <end position="114"/>
    </location>
</feature>
<feature type="region of interest" description="Disordered" evidence="3">
    <location>
        <begin position="308"/>
        <end position="409"/>
    </location>
</feature>
<feature type="region of interest" description="Disordered" evidence="3">
    <location>
        <begin position="58"/>
        <end position="114"/>
    </location>
</feature>
<organism evidence="4 5">
    <name type="scientific">Anas platyrhynchos</name>
    <name type="common">Mallard</name>
    <name type="synonym">Anas boschas</name>
    <dbReference type="NCBI Taxonomy" id="8839"/>
    <lineage>
        <taxon>Eukaryota</taxon>
        <taxon>Metazoa</taxon>
        <taxon>Chordata</taxon>
        <taxon>Craniata</taxon>
        <taxon>Vertebrata</taxon>
        <taxon>Euteleostomi</taxon>
        <taxon>Archelosauria</taxon>
        <taxon>Archosauria</taxon>
        <taxon>Dinosauria</taxon>
        <taxon>Saurischia</taxon>
        <taxon>Theropoda</taxon>
        <taxon>Coelurosauria</taxon>
        <taxon>Aves</taxon>
        <taxon>Neognathae</taxon>
        <taxon>Galloanserae</taxon>
        <taxon>Anseriformes</taxon>
        <taxon>Anatidae</taxon>
        <taxon>Anatinae</taxon>
        <taxon>Anas</taxon>
    </lineage>
</organism>
<reference evidence="4" key="3">
    <citation type="submission" date="2025-09" db="UniProtKB">
        <authorList>
            <consortium name="Ensembl"/>
        </authorList>
    </citation>
    <scope>IDENTIFICATION</scope>
</reference>
<proteinExistence type="predicted"/>
<dbReference type="GO" id="GO:0003977">
    <property type="term" value="F:UDP-N-acetylglucosamine diphosphorylase activity"/>
    <property type="evidence" value="ECO:0007669"/>
    <property type="project" value="TreeGrafter"/>
</dbReference>
<evidence type="ECO:0000313" key="4">
    <source>
        <dbReference type="Ensembl" id="ENSAPLP00020021167.1"/>
    </source>
</evidence>
<feature type="compositionally biased region" description="Basic and acidic residues" evidence="3">
    <location>
        <begin position="339"/>
        <end position="348"/>
    </location>
</feature>
<reference evidence="4" key="1">
    <citation type="submission" date="2019-08" db="EMBL/GenBank/DDBJ databases">
        <title>Three high-quality genomes provides insights into domestication of ducks.</title>
        <authorList>
            <person name="Hou Z.C."/>
            <person name="Zhu F."/>
            <person name="Yin Z.T."/>
            <person name="Zhang F."/>
        </authorList>
    </citation>
    <scope>NUCLEOTIDE SEQUENCE [LARGE SCALE GENOMIC DNA]</scope>
</reference>
<dbReference type="AlphaFoldDB" id="A0A8B9TIH8"/>
<accession>A0A8B9TIH8</accession>
<reference evidence="4" key="2">
    <citation type="submission" date="2025-08" db="UniProtKB">
        <authorList>
            <consortium name="Ensembl"/>
        </authorList>
    </citation>
    <scope>IDENTIFICATION</scope>
</reference>
<dbReference type="SUPFAM" id="SSF53448">
    <property type="entry name" value="Nucleotide-diphospho-sugar transferases"/>
    <property type="match status" value="1"/>
</dbReference>
<evidence type="ECO:0000313" key="5">
    <source>
        <dbReference type="Proteomes" id="UP000694400"/>
    </source>
</evidence>
<keyword evidence="2" id="KW-0548">Nucleotidyltransferase</keyword>
<feature type="compositionally biased region" description="Basic and acidic residues" evidence="3">
    <location>
        <begin position="384"/>
        <end position="395"/>
    </location>
</feature>
<dbReference type="PANTHER" id="PTHR11952:SF4">
    <property type="entry name" value="UDP-N-ACETYLHEXOSAMINE PYROPHOSPHORYLASE"/>
    <property type="match status" value="1"/>
</dbReference>
<dbReference type="InterPro" id="IPR002618">
    <property type="entry name" value="UDPGP_fam"/>
</dbReference>
<feature type="region of interest" description="Disordered" evidence="3">
    <location>
        <begin position="429"/>
        <end position="474"/>
    </location>
</feature>